<keyword evidence="3" id="KW-0805">Transcription regulation</keyword>
<feature type="region of interest" description="Disordered" evidence="8">
    <location>
        <begin position="416"/>
        <end position="441"/>
    </location>
</feature>
<dbReference type="PROSITE" id="PS01264">
    <property type="entry name" value="TBOX_2"/>
    <property type="match status" value="1"/>
</dbReference>
<accession>A0A814DFG2</accession>
<dbReference type="SMART" id="SM00425">
    <property type="entry name" value="TBOX"/>
    <property type="match status" value="1"/>
</dbReference>
<dbReference type="PROSITE" id="PS01283">
    <property type="entry name" value="TBOX_1"/>
    <property type="match status" value="1"/>
</dbReference>
<dbReference type="GO" id="GO:0005634">
    <property type="term" value="C:nucleus"/>
    <property type="evidence" value="ECO:0007669"/>
    <property type="project" value="UniProtKB-SubCell"/>
</dbReference>
<dbReference type="GO" id="GO:0000978">
    <property type="term" value="F:RNA polymerase II cis-regulatory region sequence-specific DNA binding"/>
    <property type="evidence" value="ECO:0007669"/>
    <property type="project" value="InterPro"/>
</dbReference>
<evidence type="ECO:0000256" key="8">
    <source>
        <dbReference type="SAM" id="MobiDB-lite"/>
    </source>
</evidence>
<evidence type="ECO:0000256" key="4">
    <source>
        <dbReference type="ARBA" id="ARBA00023125"/>
    </source>
</evidence>
<keyword evidence="4 7" id="KW-0238">DNA-binding</keyword>
<keyword evidence="6 7" id="KW-0539">Nucleus</keyword>
<dbReference type="AlphaFoldDB" id="A0A814DFG2"/>
<feature type="DNA-binding region" description="T-box" evidence="7">
    <location>
        <begin position="133"/>
        <end position="307"/>
    </location>
</feature>
<evidence type="ECO:0000256" key="2">
    <source>
        <dbReference type="ARBA" id="ARBA00022473"/>
    </source>
</evidence>
<dbReference type="InterPro" id="IPR018186">
    <property type="entry name" value="TF_T-box_CS"/>
</dbReference>
<dbReference type="GO" id="GO:0000981">
    <property type="term" value="F:DNA-binding transcription factor activity, RNA polymerase II-specific"/>
    <property type="evidence" value="ECO:0007669"/>
    <property type="project" value="TreeGrafter"/>
</dbReference>
<comment type="subcellular location">
    <subcellularLocation>
        <location evidence="1 7">Nucleus</location>
    </subcellularLocation>
</comment>
<evidence type="ECO:0000259" key="9">
    <source>
        <dbReference type="PROSITE" id="PS50252"/>
    </source>
</evidence>
<feature type="region of interest" description="Disordered" evidence="8">
    <location>
        <begin position="456"/>
        <end position="476"/>
    </location>
</feature>
<gene>
    <name evidence="10" type="ORF">OXX778_LOCUS14151</name>
</gene>
<dbReference type="InterPro" id="IPR036960">
    <property type="entry name" value="T-box_sf"/>
</dbReference>
<evidence type="ECO:0000313" key="10">
    <source>
        <dbReference type="EMBL" id="CAF0955072.1"/>
    </source>
</evidence>
<dbReference type="PANTHER" id="PTHR11267:SF201">
    <property type="entry name" value="T-BOX DOMAIN-CONTAINING PROTEIN"/>
    <property type="match status" value="1"/>
</dbReference>
<keyword evidence="2" id="KW-0217">Developmental protein</keyword>
<dbReference type="Pfam" id="PF00907">
    <property type="entry name" value="T-box"/>
    <property type="match status" value="1"/>
</dbReference>
<dbReference type="OrthoDB" id="7442607at2759"/>
<dbReference type="GO" id="GO:0000785">
    <property type="term" value="C:chromatin"/>
    <property type="evidence" value="ECO:0007669"/>
    <property type="project" value="TreeGrafter"/>
</dbReference>
<keyword evidence="11" id="KW-1185">Reference proteome</keyword>
<dbReference type="FunFam" id="2.60.40.820:FF:000010">
    <property type="entry name" value="T-box transcription factor TBX6"/>
    <property type="match status" value="1"/>
</dbReference>
<evidence type="ECO:0000256" key="7">
    <source>
        <dbReference type="PROSITE-ProRule" id="PRU00201"/>
    </source>
</evidence>
<proteinExistence type="predicted"/>
<keyword evidence="5" id="KW-0804">Transcription</keyword>
<dbReference type="PROSITE" id="PS50252">
    <property type="entry name" value="TBOX_3"/>
    <property type="match status" value="1"/>
</dbReference>
<sequence>MIENTNQKVESNSYDYQTYQNYSGSYYYPNQYDYTTNGYQYNQYNYFYNYDNSYYSNGAQYYPQYYNSQENSQNLESFSSSCSSSSVSPNVTKPEKIKKIKKSEKVEKISVPTVPISNTTDQTFSVKLSNKSLWDRFNAHTTEMIITKQGRRMFPTLQYCMTGLDPEKKYNVFVDIVQVDEGSWKFQGGKWVPCGAANGAKTTTQSTKTSLYIHPDSPNTGAFWMKHEITFGKVKLTNNKSNTDGHMVLNSMHKYIPRIHVCPENDSKSVQTFTFMETQFIAVTAYQNTDITQLKIDNNPFAKGFRENSERSYENSILISSHIIDSNKVQSSNTENLYIKNNSPNNLQYPSQYYQSCPNSLYTSTPNYSRVLPATFNQTSPQYQVLQNSMMTPNSDSTRMNNPVYPVYQQCQLQMNTTSNGKRKRSSDDDNQDLYQNEKQNKYQCTNTYNIPITNNYSIKSPASSASSYGSLSLSM</sequence>
<dbReference type="SUPFAM" id="SSF49417">
    <property type="entry name" value="p53-like transcription factors"/>
    <property type="match status" value="1"/>
</dbReference>
<evidence type="ECO:0000256" key="5">
    <source>
        <dbReference type="ARBA" id="ARBA00023163"/>
    </source>
</evidence>
<dbReference type="Proteomes" id="UP000663879">
    <property type="component" value="Unassembled WGS sequence"/>
</dbReference>
<evidence type="ECO:0000256" key="1">
    <source>
        <dbReference type="ARBA" id="ARBA00004123"/>
    </source>
</evidence>
<dbReference type="GO" id="GO:0001708">
    <property type="term" value="P:cell fate specification"/>
    <property type="evidence" value="ECO:0007669"/>
    <property type="project" value="TreeGrafter"/>
</dbReference>
<protein>
    <recommendedName>
        <fullName evidence="9">T-box domain-containing protein</fullName>
    </recommendedName>
</protein>
<dbReference type="PRINTS" id="PR00937">
    <property type="entry name" value="TBOX"/>
</dbReference>
<evidence type="ECO:0000313" key="11">
    <source>
        <dbReference type="Proteomes" id="UP000663879"/>
    </source>
</evidence>
<organism evidence="10 11">
    <name type="scientific">Brachionus calyciflorus</name>
    <dbReference type="NCBI Taxonomy" id="104777"/>
    <lineage>
        <taxon>Eukaryota</taxon>
        <taxon>Metazoa</taxon>
        <taxon>Spiralia</taxon>
        <taxon>Gnathifera</taxon>
        <taxon>Rotifera</taxon>
        <taxon>Eurotatoria</taxon>
        <taxon>Monogononta</taxon>
        <taxon>Pseudotrocha</taxon>
        <taxon>Ploima</taxon>
        <taxon>Brachionidae</taxon>
        <taxon>Brachionus</taxon>
    </lineage>
</organism>
<dbReference type="GO" id="GO:0045893">
    <property type="term" value="P:positive regulation of DNA-templated transcription"/>
    <property type="evidence" value="ECO:0007669"/>
    <property type="project" value="InterPro"/>
</dbReference>
<name>A0A814DFG2_9BILA</name>
<dbReference type="InterPro" id="IPR046360">
    <property type="entry name" value="T-box_DNA-bd"/>
</dbReference>
<evidence type="ECO:0000256" key="3">
    <source>
        <dbReference type="ARBA" id="ARBA00023015"/>
    </source>
</evidence>
<dbReference type="EMBL" id="CAJNOC010002853">
    <property type="protein sequence ID" value="CAF0955072.1"/>
    <property type="molecule type" value="Genomic_DNA"/>
</dbReference>
<reference evidence="10" key="1">
    <citation type="submission" date="2021-02" db="EMBL/GenBank/DDBJ databases">
        <authorList>
            <person name="Nowell W R."/>
        </authorList>
    </citation>
    <scope>NUCLEOTIDE SEQUENCE</scope>
    <source>
        <strain evidence="10">Ploen Becks lab</strain>
    </source>
</reference>
<comment type="caution">
    <text evidence="10">The sequence shown here is derived from an EMBL/GenBank/DDBJ whole genome shotgun (WGS) entry which is preliminary data.</text>
</comment>
<evidence type="ECO:0000256" key="6">
    <source>
        <dbReference type="ARBA" id="ARBA00023242"/>
    </source>
</evidence>
<dbReference type="InterPro" id="IPR001699">
    <property type="entry name" value="TF_T-box"/>
</dbReference>
<dbReference type="Gene3D" id="2.60.40.820">
    <property type="entry name" value="Transcription factor, T-box"/>
    <property type="match status" value="1"/>
</dbReference>
<feature type="domain" description="T-box" evidence="9">
    <location>
        <begin position="128"/>
        <end position="307"/>
    </location>
</feature>
<dbReference type="InterPro" id="IPR008967">
    <property type="entry name" value="p53-like_TF_DNA-bd_sf"/>
</dbReference>
<dbReference type="PANTHER" id="PTHR11267">
    <property type="entry name" value="T-BOX PROTEIN-RELATED"/>
    <property type="match status" value="1"/>
</dbReference>